<dbReference type="PANTHER" id="PTHR31684">
    <property type="entry name" value="COILED-COIL DOMAIN-CONTAINING PROTEIN 43"/>
    <property type="match status" value="1"/>
</dbReference>
<dbReference type="OrthoDB" id="2187466at2759"/>
<evidence type="ECO:0000256" key="2">
    <source>
        <dbReference type="ARBA" id="ARBA00016648"/>
    </source>
</evidence>
<reference evidence="6" key="1">
    <citation type="submission" date="2021-01" db="UniProtKB">
        <authorList>
            <consortium name="EnsemblMetazoa"/>
        </authorList>
    </citation>
    <scope>IDENTIFICATION</scope>
</reference>
<evidence type="ECO:0000313" key="6">
    <source>
        <dbReference type="EnsemblMetazoa" id="XP_022651319"/>
    </source>
</evidence>
<name>A0A7M7JFH9_VARDE</name>
<evidence type="ECO:0000313" key="7">
    <source>
        <dbReference type="Proteomes" id="UP000594260"/>
    </source>
</evidence>
<dbReference type="InterPro" id="IPR058771">
    <property type="entry name" value="PWI_CCDC43"/>
</dbReference>
<dbReference type="PANTHER" id="PTHR31684:SF2">
    <property type="entry name" value="COILED-COIL DOMAIN-CONTAINING PROTEIN 43"/>
    <property type="match status" value="1"/>
</dbReference>
<accession>A0A7M7JFH9</accession>
<proteinExistence type="inferred from homology"/>
<evidence type="ECO:0000256" key="1">
    <source>
        <dbReference type="ARBA" id="ARBA00005305"/>
    </source>
</evidence>
<dbReference type="AlphaFoldDB" id="A0A7M7JFH9"/>
<evidence type="ECO:0000256" key="4">
    <source>
        <dbReference type="SAM" id="MobiDB-lite"/>
    </source>
</evidence>
<dbReference type="GeneID" id="111246272"/>
<dbReference type="Pfam" id="PF26091">
    <property type="entry name" value="PWI_CCDC43"/>
    <property type="match status" value="1"/>
</dbReference>
<feature type="region of interest" description="Disordered" evidence="4">
    <location>
        <begin position="201"/>
        <end position="249"/>
    </location>
</feature>
<evidence type="ECO:0000259" key="5">
    <source>
        <dbReference type="Pfam" id="PF26091"/>
    </source>
</evidence>
<keyword evidence="7" id="KW-1185">Reference proteome</keyword>
<dbReference type="RefSeq" id="XP_022651319.1">
    <property type="nucleotide sequence ID" value="XM_022795584.1"/>
</dbReference>
<feature type="domain" description="CCDC43 PWI-like" evidence="5">
    <location>
        <begin position="2"/>
        <end position="72"/>
    </location>
</feature>
<dbReference type="Proteomes" id="UP000594260">
    <property type="component" value="Unplaced"/>
</dbReference>
<feature type="compositionally biased region" description="Basic and acidic residues" evidence="4">
    <location>
        <begin position="154"/>
        <end position="170"/>
    </location>
</feature>
<dbReference type="InterPro" id="IPR037666">
    <property type="entry name" value="CCDC43"/>
</dbReference>
<comment type="similarity">
    <text evidence="1">Belongs to the CCDC43 family.</text>
</comment>
<organism evidence="6 7">
    <name type="scientific">Varroa destructor</name>
    <name type="common">Honeybee mite</name>
    <dbReference type="NCBI Taxonomy" id="109461"/>
    <lineage>
        <taxon>Eukaryota</taxon>
        <taxon>Metazoa</taxon>
        <taxon>Ecdysozoa</taxon>
        <taxon>Arthropoda</taxon>
        <taxon>Chelicerata</taxon>
        <taxon>Arachnida</taxon>
        <taxon>Acari</taxon>
        <taxon>Parasitiformes</taxon>
        <taxon>Mesostigmata</taxon>
        <taxon>Gamasina</taxon>
        <taxon>Dermanyssoidea</taxon>
        <taxon>Varroidae</taxon>
        <taxon>Varroa</taxon>
    </lineage>
</organism>
<dbReference type="InParanoid" id="A0A7M7JFH9"/>
<dbReference type="FunCoup" id="A0A7M7JFH9">
    <property type="interactions" value="653"/>
</dbReference>
<feature type="region of interest" description="Disordered" evidence="4">
    <location>
        <begin position="148"/>
        <end position="185"/>
    </location>
</feature>
<evidence type="ECO:0000256" key="3">
    <source>
        <dbReference type="ARBA" id="ARBA00023054"/>
    </source>
</evidence>
<keyword evidence="3" id="KW-0175">Coiled coil</keyword>
<dbReference type="EnsemblMetazoa" id="XM_022795584">
    <property type="protein sequence ID" value="XP_022651319"/>
    <property type="gene ID" value="LOC111246272"/>
</dbReference>
<sequence length="249" mass="27745">MSNFEQWLCTQLASLKVDTDVFTSYIHGILEGDESREQKFEAIEGILSDACQDTSMVSSKTDEIISKFSRTTTEGTNDSDPVVQSAAGAGMAFEDQVRSLFSLQTAKAAESAGRKKVGASSEDDKVKQLKSSILNQYGQVEVEVDDLDPTGESVIKEGDLKEQASGKKVDLSAPSAKRKGPPAMEDLLMMKNTNAQAVFEAEKLKREKSKQESEAKRAKDKLDRETLRRKELERKEKEKQRTQKGERRR</sequence>
<dbReference type="KEGG" id="vde:111246272"/>
<protein>
    <recommendedName>
        <fullName evidence="2">Coiled-coil domain-containing protein 43</fullName>
    </recommendedName>
</protein>
<dbReference type="OMA" id="KFLFRNT"/>